<keyword evidence="2 3" id="KW-0732">Signal</keyword>
<proteinExistence type="inferred from homology"/>
<reference evidence="5" key="1">
    <citation type="submission" date="2018-01" db="EMBL/GenBank/DDBJ databases">
        <authorList>
            <person name="Mao J.F."/>
        </authorList>
    </citation>
    <scope>NUCLEOTIDE SEQUENCE</scope>
    <source>
        <strain evidence="5">Huo1</strain>
        <tissue evidence="5">Leaf</tissue>
    </source>
</reference>
<name>A0A8X8XTM9_SALSN</name>
<dbReference type="EMBL" id="PNBA02000007">
    <property type="protein sequence ID" value="KAG6418849.1"/>
    <property type="molecule type" value="Genomic_DNA"/>
</dbReference>
<gene>
    <name evidence="5" type="ORF">SASPL_121055</name>
    <name evidence="4" type="ORF">SASPL_158133</name>
</gene>
<dbReference type="PANTHER" id="PTHR10795">
    <property type="entry name" value="PROPROTEIN CONVERTASE SUBTILISIN/KEXIN"/>
    <property type="match status" value="1"/>
</dbReference>
<evidence type="ECO:0000256" key="3">
    <source>
        <dbReference type="SAM" id="SignalP"/>
    </source>
</evidence>
<evidence type="ECO:0000313" key="6">
    <source>
        <dbReference type="Proteomes" id="UP000298416"/>
    </source>
</evidence>
<reference evidence="5" key="2">
    <citation type="submission" date="2020-08" db="EMBL/GenBank/DDBJ databases">
        <title>Plant Genome Project.</title>
        <authorList>
            <person name="Zhang R.-G."/>
        </authorList>
    </citation>
    <scope>NUCLEOTIDE SEQUENCE</scope>
    <source>
        <strain evidence="5">Huo1</strain>
        <tissue evidence="5">Leaf</tissue>
    </source>
</reference>
<feature type="chain" id="PRO_5036437099" evidence="3">
    <location>
        <begin position="22"/>
        <end position="175"/>
    </location>
</feature>
<evidence type="ECO:0000256" key="1">
    <source>
        <dbReference type="ARBA" id="ARBA00011073"/>
    </source>
</evidence>
<evidence type="ECO:0000256" key="2">
    <source>
        <dbReference type="ARBA" id="ARBA00022729"/>
    </source>
</evidence>
<dbReference type="Gene3D" id="3.50.30.30">
    <property type="match status" value="1"/>
</dbReference>
<dbReference type="AlphaFoldDB" id="A0A8X8XTM9"/>
<feature type="signal peptide" evidence="3">
    <location>
        <begin position="1"/>
        <end position="21"/>
    </location>
</feature>
<dbReference type="Gene3D" id="3.40.50.200">
    <property type="entry name" value="Peptidase S8/S53 domain"/>
    <property type="match status" value="1"/>
</dbReference>
<keyword evidence="6" id="KW-1185">Reference proteome</keyword>
<evidence type="ECO:0000313" key="4">
    <source>
        <dbReference type="EMBL" id="KAG6382231.1"/>
    </source>
</evidence>
<evidence type="ECO:0000313" key="5">
    <source>
        <dbReference type="EMBL" id="KAG6418849.1"/>
    </source>
</evidence>
<sequence length="175" mass="19132">MANTVTLYTLLLACIVLTCHCDDERKCTKYVGRVATVRMQTSLNPSMMQLQMEMCYQFPWGPDPVSLANYAPWILTVAASTIDRKFVANLVLGDGQILTGIAVNSFDLNGTSYPLMWGGDTVDYTFGFSEAYARICDEEGINLAMIPGKIVMCEGYRQDGSTILLSKGIGCVVVG</sequence>
<dbReference type="InterPro" id="IPR036852">
    <property type="entry name" value="Peptidase_S8/S53_dom_sf"/>
</dbReference>
<dbReference type="GO" id="GO:0004252">
    <property type="term" value="F:serine-type endopeptidase activity"/>
    <property type="evidence" value="ECO:0007669"/>
    <property type="project" value="InterPro"/>
</dbReference>
<accession>A0A8X8XTM9</accession>
<comment type="caution">
    <text evidence="5">The sequence shown here is derived from an EMBL/GenBank/DDBJ whole genome shotgun (WGS) entry which is preliminary data.</text>
</comment>
<dbReference type="GO" id="GO:0006508">
    <property type="term" value="P:proteolysis"/>
    <property type="evidence" value="ECO:0007669"/>
    <property type="project" value="InterPro"/>
</dbReference>
<organism evidence="5">
    <name type="scientific">Salvia splendens</name>
    <name type="common">Scarlet sage</name>
    <dbReference type="NCBI Taxonomy" id="180675"/>
    <lineage>
        <taxon>Eukaryota</taxon>
        <taxon>Viridiplantae</taxon>
        <taxon>Streptophyta</taxon>
        <taxon>Embryophyta</taxon>
        <taxon>Tracheophyta</taxon>
        <taxon>Spermatophyta</taxon>
        <taxon>Magnoliopsida</taxon>
        <taxon>eudicotyledons</taxon>
        <taxon>Gunneridae</taxon>
        <taxon>Pentapetalae</taxon>
        <taxon>asterids</taxon>
        <taxon>lamiids</taxon>
        <taxon>Lamiales</taxon>
        <taxon>Lamiaceae</taxon>
        <taxon>Nepetoideae</taxon>
        <taxon>Mentheae</taxon>
        <taxon>Salviinae</taxon>
        <taxon>Salvia</taxon>
        <taxon>Salvia subgen. Calosphace</taxon>
        <taxon>core Calosphace</taxon>
    </lineage>
</organism>
<dbReference type="EMBL" id="PNBA02001167">
    <property type="protein sequence ID" value="KAG6382231.1"/>
    <property type="molecule type" value="Genomic_DNA"/>
</dbReference>
<protein>
    <submittedName>
        <fullName evidence="5">Uncharacterized protein</fullName>
    </submittedName>
</protein>
<comment type="similarity">
    <text evidence="1">Belongs to the peptidase S8 family.</text>
</comment>
<dbReference type="InterPro" id="IPR045051">
    <property type="entry name" value="SBT"/>
</dbReference>
<dbReference type="Proteomes" id="UP000298416">
    <property type="component" value="Unassembled WGS sequence"/>
</dbReference>